<sequence length="288" mass="31762">MLARAEGRTDAEYDGKECEVEKAGWNGEVWFDQGEVMRVRGNAQAARKSKHDCDREDTPMVWTKSDKEKVEKAARRMQAGISKGSVQEIQGVVHMTGKPEQIESTTEGWICKGEREDSPIKRIVTMGAQKITIGPLERTDDACKMAEEAKKMRVCPGTLLVLPANKYCKGATPVVQVRVIDVRTVLSVHRAIAISGSGAHGPSWLKTENQWWVAFLHEQTNIIDFVYGERRSAVAAVYAAVIITAPWCLDLLALSWLGKTARAGVGVVVTAVANEWSTRLIGLMIDLL</sequence>
<gene>
    <name evidence="1" type="ORF">NBR_LOCUS8308</name>
</gene>
<evidence type="ECO:0000313" key="1">
    <source>
        <dbReference type="EMBL" id="VDL71897.1"/>
    </source>
</evidence>
<protein>
    <submittedName>
        <fullName evidence="3">DUF4283 domain-containing protein</fullName>
    </submittedName>
</protein>
<evidence type="ECO:0000313" key="2">
    <source>
        <dbReference type="Proteomes" id="UP000271162"/>
    </source>
</evidence>
<evidence type="ECO:0000313" key="3">
    <source>
        <dbReference type="WBParaSite" id="NBR_0000830701-mRNA-1"/>
    </source>
</evidence>
<accession>A0A0N4XYW2</accession>
<proteinExistence type="predicted"/>
<reference evidence="3" key="1">
    <citation type="submission" date="2017-02" db="UniProtKB">
        <authorList>
            <consortium name="WormBaseParasite"/>
        </authorList>
    </citation>
    <scope>IDENTIFICATION</scope>
</reference>
<reference evidence="1 2" key="2">
    <citation type="submission" date="2018-11" db="EMBL/GenBank/DDBJ databases">
        <authorList>
            <consortium name="Pathogen Informatics"/>
        </authorList>
    </citation>
    <scope>NUCLEOTIDE SEQUENCE [LARGE SCALE GENOMIC DNA]</scope>
</reference>
<keyword evidence="2" id="KW-1185">Reference proteome</keyword>
<organism evidence="3">
    <name type="scientific">Nippostrongylus brasiliensis</name>
    <name type="common">Rat hookworm</name>
    <dbReference type="NCBI Taxonomy" id="27835"/>
    <lineage>
        <taxon>Eukaryota</taxon>
        <taxon>Metazoa</taxon>
        <taxon>Ecdysozoa</taxon>
        <taxon>Nematoda</taxon>
        <taxon>Chromadorea</taxon>
        <taxon>Rhabditida</taxon>
        <taxon>Rhabditina</taxon>
        <taxon>Rhabditomorpha</taxon>
        <taxon>Strongyloidea</taxon>
        <taxon>Heligmosomidae</taxon>
        <taxon>Nippostrongylus</taxon>
    </lineage>
</organism>
<dbReference type="Proteomes" id="UP000271162">
    <property type="component" value="Unassembled WGS sequence"/>
</dbReference>
<dbReference type="EMBL" id="UYSL01019989">
    <property type="protein sequence ID" value="VDL71897.1"/>
    <property type="molecule type" value="Genomic_DNA"/>
</dbReference>
<name>A0A0N4XYW2_NIPBR</name>
<dbReference type="AlphaFoldDB" id="A0A0N4XYW2"/>
<dbReference type="WBParaSite" id="NBR_0000830701-mRNA-1">
    <property type="protein sequence ID" value="NBR_0000830701-mRNA-1"/>
    <property type="gene ID" value="NBR_0000830701"/>
</dbReference>